<sequence>MKKNLLLFALFYSSFCFSQNETTQTFKSNNETFNYKELDYSKYGVVQFFVYFYENNEQNTNIYKNAISCLNKEYNIYHTFYYFVEIPKGHTELEKEIIFADFMKQITMKRNFDSDNIYINFDINYSRKYLEDLQNSNSKNKIKRIVIELTPKTVCRTLHIDRN</sequence>
<reference evidence="3" key="1">
    <citation type="journal article" date="2019" name="Int. J. Syst. Evol. Microbiol.">
        <title>The Global Catalogue of Microorganisms (GCM) 10K type strain sequencing project: providing services to taxonomists for standard genome sequencing and annotation.</title>
        <authorList>
            <consortium name="The Broad Institute Genomics Platform"/>
            <consortium name="The Broad Institute Genome Sequencing Center for Infectious Disease"/>
            <person name="Wu L."/>
            <person name="Ma J."/>
        </authorList>
    </citation>
    <scope>NUCLEOTIDE SEQUENCE [LARGE SCALE GENOMIC DNA]</scope>
    <source>
        <strain evidence="3">CCUG 49679</strain>
    </source>
</reference>
<comment type="caution">
    <text evidence="2">The sequence shown here is derived from an EMBL/GenBank/DDBJ whole genome shotgun (WGS) entry which is preliminary data.</text>
</comment>
<proteinExistence type="predicted"/>
<gene>
    <name evidence="2" type="ORF">ACFPVY_07575</name>
</gene>
<feature type="chain" id="PRO_5045457297" evidence="1">
    <location>
        <begin position="19"/>
        <end position="163"/>
    </location>
</feature>
<name>A0ABW1PLK5_9FLAO</name>
<organism evidence="2 3">
    <name type="scientific">Flavobacterium qiangtangense</name>
    <dbReference type="NCBI Taxonomy" id="1442595"/>
    <lineage>
        <taxon>Bacteria</taxon>
        <taxon>Pseudomonadati</taxon>
        <taxon>Bacteroidota</taxon>
        <taxon>Flavobacteriia</taxon>
        <taxon>Flavobacteriales</taxon>
        <taxon>Flavobacteriaceae</taxon>
        <taxon>Flavobacterium</taxon>
    </lineage>
</organism>
<keyword evidence="3" id="KW-1185">Reference proteome</keyword>
<evidence type="ECO:0000313" key="3">
    <source>
        <dbReference type="Proteomes" id="UP001596287"/>
    </source>
</evidence>
<dbReference type="EMBL" id="JBHSQB010000006">
    <property type="protein sequence ID" value="MFC6096505.1"/>
    <property type="molecule type" value="Genomic_DNA"/>
</dbReference>
<dbReference type="RefSeq" id="WP_379791358.1">
    <property type="nucleotide sequence ID" value="NZ_JBHSQB010000006.1"/>
</dbReference>
<evidence type="ECO:0000313" key="2">
    <source>
        <dbReference type="EMBL" id="MFC6096505.1"/>
    </source>
</evidence>
<accession>A0ABW1PLK5</accession>
<keyword evidence="1" id="KW-0732">Signal</keyword>
<evidence type="ECO:0000256" key="1">
    <source>
        <dbReference type="SAM" id="SignalP"/>
    </source>
</evidence>
<feature type="signal peptide" evidence="1">
    <location>
        <begin position="1"/>
        <end position="18"/>
    </location>
</feature>
<dbReference type="Proteomes" id="UP001596287">
    <property type="component" value="Unassembled WGS sequence"/>
</dbReference>
<protein>
    <submittedName>
        <fullName evidence="2">Uncharacterized protein</fullName>
    </submittedName>
</protein>